<dbReference type="PROSITE" id="PS50887">
    <property type="entry name" value="GGDEF"/>
    <property type="match status" value="1"/>
</dbReference>
<dbReference type="Gene3D" id="3.30.70.270">
    <property type="match status" value="1"/>
</dbReference>
<dbReference type="NCBIfam" id="TIGR00254">
    <property type="entry name" value="GGDEF"/>
    <property type="match status" value="1"/>
</dbReference>
<feature type="transmembrane region" description="Helical" evidence="3">
    <location>
        <begin position="147"/>
        <end position="169"/>
    </location>
</feature>
<dbReference type="SUPFAM" id="SSF55073">
    <property type="entry name" value="Nucleotide cyclase"/>
    <property type="match status" value="1"/>
</dbReference>
<dbReference type="InterPro" id="IPR050469">
    <property type="entry name" value="Diguanylate_Cyclase"/>
</dbReference>
<evidence type="ECO:0000313" key="6">
    <source>
        <dbReference type="Proteomes" id="UP001597102"/>
    </source>
</evidence>
<accession>A0ABW3J8X3</accession>
<evidence type="ECO:0000256" key="3">
    <source>
        <dbReference type="SAM" id="Phobius"/>
    </source>
</evidence>
<feature type="transmembrane region" description="Helical" evidence="3">
    <location>
        <begin position="181"/>
        <end position="204"/>
    </location>
</feature>
<feature type="transmembrane region" description="Helical" evidence="3">
    <location>
        <begin position="66"/>
        <end position="85"/>
    </location>
</feature>
<dbReference type="Proteomes" id="UP001597102">
    <property type="component" value="Unassembled WGS sequence"/>
</dbReference>
<dbReference type="InterPro" id="IPR000160">
    <property type="entry name" value="GGDEF_dom"/>
</dbReference>
<feature type="transmembrane region" description="Helical" evidence="3">
    <location>
        <begin position="6"/>
        <end position="27"/>
    </location>
</feature>
<dbReference type="SMART" id="SM00267">
    <property type="entry name" value="GGDEF"/>
    <property type="match status" value="1"/>
</dbReference>
<dbReference type="PANTHER" id="PTHR45138:SF9">
    <property type="entry name" value="DIGUANYLATE CYCLASE DGCM-RELATED"/>
    <property type="match status" value="1"/>
</dbReference>
<dbReference type="EC" id="2.7.7.65" evidence="1"/>
<proteinExistence type="predicted"/>
<feature type="transmembrane region" description="Helical" evidence="3">
    <location>
        <begin position="92"/>
        <end position="110"/>
    </location>
</feature>
<keyword evidence="3" id="KW-0812">Transmembrane</keyword>
<evidence type="ECO:0000256" key="2">
    <source>
        <dbReference type="ARBA" id="ARBA00034247"/>
    </source>
</evidence>
<dbReference type="InterPro" id="IPR029787">
    <property type="entry name" value="Nucleotide_cyclase"/>
</dbReference>
<feature type="transmembrane region" description="Helical" evidence="3">
    <location>
        <begin position="116"/>
        <end position="135"/>
    </location>
</feature>
<protein>
    <recommendedName>
        <fullName evidence="1">diguanylate cyclase</fullName>
        <ecNumber evidence="1">2.7.7.65</ecNumber>
    </recommendedName>
</protein>
<reference evidence="6" key="1">
    <citation type="journal article" date="2019" name="Int. J. Syst. Evol. Microbiol.">
        <title>The Global Catalogue of Microorganisms (GCM) 10K type strain sequencing project: providing services to taxonomists for standard genome sequencing and annotation.</title>
        <authorList>
            <consortium name="The Broad Institute Genomics Platform"/>
            <consortium name="The Broad Institute Genome Sequencing Center for Infectious Disease"/>
            <person name="Wu L."/>
            <person name="Ma J."/>
        </authorList>
    </citation>
    <scope>NUCLEOTIDE SEQUENCE [LARGE SCALE GENOMIC DNA]</scope>
    <source>
        <strain evidence="6">CCUG 61697</strain>
    </source>
</reference>
<dbReference type="RefSeq" id="WP_379087606.1">
    <property type="nucleotide sequence ID" value="NZ_JBHTJO010000001.1"/>
</dbReference>
<feature type="domain" description="GGDEF" evidence="4">
    <location>
        <begin position="246"/>
        <end position="379"/>
    </location>
</feature>
<keyword evidence="3" id="KW-1133">Transmembrane helix</keyword>
<keyword evidence="6" id="KW-1185">Reference proteome</keyword>
<dbReference type="CDD" id="cd01949">
    <property type="entry name" value="GGDEF"/>
    <property type="match status" value="1"/>
</dbReference>
<dbReference type="EMBL" id="JBHTJO010000001">
    <property type="protein sequence ID" value="MFD0986802.1"/>
    <property type="molecule type" value="Genomic_DNA"/>
</dbReference>
<dbReference type="Pfam" id="PF00990">
    <property type="entry name" value="GGDEF"/>
    <property type="match status" value="1"/>
</dbReference>
<gene>
    <name evidence="5" type="ORF">ACFQ2F_06785</name>
</gene>
<evidence type="ECO:0000313" key="5">
    <source>
        <dbReference type="EMBL" id="MFD0986802.1"/>
    </source>
</evidence>
<comment type="catalytic activity">
    <reaction evidence="2">
        <text>2 GTP = 3',3'-c-di-GMP + 2 diphosphate</text>
        <dbReference type="Rhea" id="RHEA:24898"/>
        <dbReference type="ChEBI" id="CHEBI:33019"/>
        <dbReference type="ChEBI" id="CHEBI:37565"/>
        <dbReference type="ChEBI" id="CHEBI:58805"/>
        <dbReference type="EC" id="2.7.7.65"/>
    </reaction>
</comment>
<comment type="caution">
    <text evidence="5">The sequence shown here is derived from an EMBL/GenBank/DDBJ whole genome shotgun (WGS) entry which is preliminary data.</text>
</comment>
<keyword evidence="3" id="KW-0472">Membrane</keyword>
<feature type="transmembrane region" description="Helical" evidence="3">
    <location>
        <begin position="34"/>
        <end position="54"/>
    </location>
</feature>
<sequence>MFDSFTTRLVVEAACVMGCLTIFSFWLKDRHTSAHLWWIGGFALFGVGLALGSLRQYLPPLLNYPLPGLLTLLGVSALWLGVRVFDRRPLPVLAILPPAIWAVGLPFAISSYPLRYALFNIAIGTATLLAGTDLWRHAPKGINPRTCIAFVCLLETAISYSQAAALIAMQDAIGNGPLFGWLTFAPFQSAVALIAIVLFGTQMISERSQHRLHRLAMSDELTAVLNRRGFFELGQEALRAQSETPGESSVIVFDIDRFKSINDTYGHAAGDKTIASFAQRAANQLRPDDLFGRIGGEEFALLLPGTPLDVAANVAERIRLAIAETPIECDGHRIAVTTSAGLTSAPNDQAQLDRLISTADAALYEAKGRGRNRIETLESVPSGLRHLTPIARVPHKA</sequence>
<dbReference type="PANTHER" id="PTHR45138">
    <property type="entry name" value="REGULATORY COMPONENTS OF SENSORY TRANSDUCTION SYSTEM"/>
    <property type="match status" value="1"/>
</dbReference>
<evidence type="ECO:0000256" key="1">
    <source>
        <dbReference type="ARBA" id="ARBA00012528"/>
    </source>
</evidence>
<name>A0ABW3J8X3_9HYPH</name>
<evidence type="ECO:0000259" key="4">
    <source>
        <dbReference type="PROSITE" id="PS50887"/>
    </source>
</evidence>
<dbReference type="InterPro" id="IPR043128">
    <property type="entry name" value="Rev_trsase/Diguanyl_cyclase"/>
</dbReference>
<organism evidence="5 6">
    <name type="scientific">Methyloligella solikamskensis</name>
    <dbReference type="NCBI Taxonomy" id="1177756"/>
    <lineage>
        <taxon>Bacteria</taxon>
        <taxon>Pseudomonadati</taxon>
        <taxon>Pseudomonadota</taxon>
        <taxon>Alphaproteobacteria</taxon>
        <taxon>Hyphomicrobiales</taxon>
        <taxon>Hyphomicrobiaceae</taxon>
        <taxon>Methyloligella</taxon>
    </lineage>
</organism>